<reference evidence="3" key="1">
    <citation type="journal article" date="2019" name="Int. J. Syst. Evol. Microbiol.">
        <title>The Global Catalogue of Microorganisms (GCM) 10K type strain sequencing project: providing services to taxonomists for standard genome sequencing and annotation.</title>
        <authorList>
            <consortium name="The Broad Institute Genomics Platform"/>
            <consortium name="The Broad Institute Genome Sequencing Center for Infectious Disease"/>
            <person name="Wu L."/>
            <person name="Ma J."/>
        </authorList>
    </citation>
    <scope>NUCLEOTIDE SEQUENCE [LARGE SCALE GENOMIC DNA]</scope>
    <source>
        <strain evidence="3">CGMCC 1.12990</strain>
    </source>
</reference>
<dbReference type="EMBL" id="BMGS01000002">
    <property type="protein sequence ID" value="GGG36951.1"/>
    <property type="molecule type" value="Genomic_DNA"/>
</dbReference>
<organism evidence="2 3">
    <name type="scientific">Hymenobacter glacieicola</name>
    <dbReference type="NCBI Taxonomy" id="1562124"/>
    <lineage>
        <taxon>Bacteria</taxon>
        <taxon>Pseudomonadati</taxon>
        <taxon>Bacteroidota</taxon>
        <taxon>Cytophagia</taxon>
        <taxon>Cytophagales</taxon>
        <taxon>Hymenobacteraceae</taxon>
        <taxon>Hymenobacter</taxon>
    </lineage>
</organism>
<evidence type="ECO:0000313" key="2">
    <source>
        <dbReference type="EMBL" id="GGG36951.1"/>
    </source>
</evidence>
<protein>
    <submittedName>
        <fullName evidence="2">Uncharacterized protein</fullName>
    </submittedName>
</protein>
<name>A0ABQ1WLF2_9BACT</name>
<keyword evidence="3" id="KW-1185">Reference proteome</keyword>
<evidence type="ECO:0000256" key="1">
    <source>
        <dbReference type="SAM" id="MobiDB-lite"/>
    </source>
</evidence>
<sequence length="141" mass="15154">MAQHATDPLPGFDPNAGTPIDPATAEQWTKNYRQQPATEAELTGAKRINAYYFSNQLLDDIKQQAGCVGLRFYMGLDKPKAEENKQPEYQLLVVGVDKNGYDIVPRPAAGEQPATDDGIVGDGSSKCPSVCDPTSPLQTGA</sequence>
<feature type="region of interest" description="Disordered" evidence="1">
    <location>
        <begin position="1"/>
        <end position="24"/>
    </location>
</feature>
<dbReference type="RefSeq" id="WP_188556858.1">
    <property type="nucleotide sequence ID" value="NZ_BMGS01000002.1"/>
</dbReference>
<gene>
    <name evidence="2" type="ORF">GCM10011378_11640</name>
</gene>
<feature type="region of interest" description="Disordered" evidence="1">
    <location>
        <begin position="104"/>
        <end position="141"/>
    </location>
</feature>
<evidence type="ECO:0000313" key="3">
    <source>
        <dbReference type="Proteomes" id="UP000601361"/>
    </source>
</evidence>
<dbReference type="Proteomes" id="UP000601361">
    <property type="component" value="Unassembled WGS sequence"/>
</dbReference>
<comment type="caution">
    <text evidence="2">The sequence shown here is derived from an EMBL/GenBank/DDBJ whole genome shotgun (WGS) entry which is preliminary data.</text>
</comment>
<accession>A0ABQ1WLF2</accession>
<proteinExistence type="predicted"/>